<name>A0A562ZTM2_9BURK</name>
<evidence type="ECO:0000256" key="2">
    <source>
        <dbReference type="SAM" id="SignalP"/>
    </source>
</evidence>
<feature type="signal peptide" evidence="2">
    <location>
        <begin position="1"/>
        <end position="19"/>
    </location>
</feature>
<organism evidence="3 4">
    <name type="scientific">Caenimonas sedimenti</name>
    <dbReference type="NCBI Taxonomy" id="2596921"/>
    <lineage>
        <taxon>Bacteria</taxon>
        <taxon>Pseudomonadati</taxon>
        <taxon>Pseudomonadota</taxon>
        <taxon>Betaproteobacteria</taxon>
        <taxon>Burkholderiales</taxon>
        <taxon>Comamonadaceae</taxon>
        <taxon>Caenimonas</taxon>
    </lineage>
</organism>
<accession>A0A562ZTM2</accession>
<sequence length="69" mass="7552">MKSSFLLFWFFAAALPALASPAGGELRQTVRQVSAAGQGEAQPRQLSPGERAELRRQLADFNRAPARRP</sequence>
<evidence type="ECO:0000256" key="1">
    <source>
        <dbReference type="SAM" id="MobiDB-lite"/>
    </source>
</evidence>
<gene>
    <name evidence="3" type="ORF">FN976_08685</name>
</gene>
<keyword evidence="4" id="KW-1185">Reference proteome</keyword>
<comment type="caution">
    <text evidence="3">The sequence shown here is derived from an EMBL/GenBank/DDBJ whole genome shotgun (WGS) entry which is preliminary data.</text>
</comment>
<proteinExistence type="predicted"/>
<evidence type="ECO:0000313" key="3">
    <source>
        <dbReference type="EMBL" id="TWO71678.1"/>
    </source>
</evidence>
<dbReference type="Proteomes" id="UP000318199">
    <property type="component" value="Unassembled WGS sequence"/>
</dbReference>
<evidence type="ECO:0000313" key="4">
    <source>
        <dbReference type="Proteomes" id="UP000318199"/>
    </source>
</evidence>
<dbReference type="EMBL" id="VOBQ01000006">
    <property type="protein sequence ID" value="TWO71678.1"/>
    <property type="molecule type" value="Genomic_DNA"/>
</dbReference>
<dbReference type="RefSeq" id="WP_145892619.1">
    <property type="nucleotide sequence ID" value="NZ_VOBQ01000006.1"/>
</dbReference>
<protein>
    <submittedName>
        <fullName evidence="3">Uncharacterized protein</fullName>
    </submittedName>
</protein>
<feature type="region of interest" description="Disordered" evidence="1">
    <location>
        <begin position="30"/>
        <end position="52"/>
    </location>
</feature>
<reference evidence="3 4" key="1">
    <citation type="submission" date="2019-07" db="EMBL/GenBank/DDBJ databases">
        <title>Caenimonas sedimenti sp. nov., isolated from activated sludge.</title>
        <authorList>
            <person name="Xu J."/>
        </authorList>
    </citation>
    <scope>NUCLEOTIDE SEQUENCE [LARGE SCALE GENOMIC DNA]</scope>
    <source>
        <strain evidence="3 4">HX-9-20</strain>
    </source>
</reference>
<keyword evidence="2" id="KW-0732">Signal</keyword>
<dbReference type="AlphaFoldDB" id="A0A562ZTM2"/>
<feature type="chain" id="PRO_5022104694" evidence="2">
    <location>
        <begin position="20"/>
        <end position="69"/>
    </location>
</feature>